<proteinExistence type="predicted"/>
<organism evidence="2 3">
    <name type="scientific">Actinomadura barringtoniae</name>
    <dbReference type="NCBI Taxonomy" id="1427535"/>
    <lineage>
        <taxon>Bacteria</taxon>
        <taxon>Bacillati</taxon>
        <taxon>Actinomycetota</taxon>
        <taxon>Actinomycetes</taxon>
        <taxon>Streptosporangiales</taxon>
        <taxon>Thermomonosporaceae</taxon>
        <taxon>Actinomadura</taxon>
    </lineage>
</organism>
<dbReference type="AlphaFoldDB" id="A0A939PED0"/>
<keyword evidence="1" id="KW-0812">Transmembrane</keyword>
<dbReference type="EMBL" id="JAGEOJ010000012">
    <property type="protein sequence ID" value="MBO2451046.1"/>
    <property type="molecule type" value="Genomic_DNA"/>
</dbReference>
<reference evidence="2" key="1">
    <citation type="submission" date="2021-03" db="EMBL/GenBank/DDBJ databases">
        <authorList>
            <person name="Kanchanasin P."/>
            <person name="Saeng-In P."/>
            <person name="Phongsopitanun W."/>
            <person name="Yuki M."/>
            <person name="Kudo T."/>
            <person name="Ohkuma M."/>
            <person name="Tanasupawat S."/>
        </authorList>
    </citation>
    <scope>NUCLEOTIDE SEQUENCE</scope>
    <source>
        <strain evidence="2">GKU 128</strain>
    </source>
</reference>
<protein>
    <submittedName>
        <fullName evidence="2">Uncharacterized protein</fullName>
    </submittedName>
</protein>
<sequence>MTNALATVIIVVSLAAAAYALVTALRNRAMGWGHLIALGVVEVLLIVQAVLGFVKLAGDEGPKQPATFIGYLLAILLIPAAGAGWGMLERTRWGPGVIVVACLAVAVMIVRMNQIWTGNG</sequence>
<evidence type="ECO:0000313" key="2">
    <source>
        <dbReference type="EMBL" id="MBO2451046.1"/>
    </source>
</evidence>
<evidence type="ECO:0000313" key="3">
    <source>
        <dbReference type="Proteomes" id="UP000669179"/>
    </source>
</evidence>
<comment type="caution">
    <text evidence="2">The sequence shown here is derived from an EMBL/GenBank/DDBJ whole genome shotgun (WGS) entry which is preliminary data.</text>
</comment>
<dbReference type="Proteomes" id="UP000669179">
    <property type="component" value="Unassembled WGS sequence"/>
</dbReference>
<evidence type="ECO:0000256" key="1">
    <source>
        <dbReference type="SAM" id="Phobius"/>
    </source>
</evidence>
<feature type="transmembrane region" description="Helical" evidence="1">
    <location>
        <begin position="93"/>
        <end position="110"/>
    </location>
</feature>
<feature type="transmembrane region" description="Helical" evidence="1">
    <location>
        <begin position="66"/>
        <end position="87"/>
    </location>
</feature>
<dbReference type="RefSeq" id="WP_208258953.1">
    <property type="nucleotide sequence ID" value="NZ_JAGEOJ010000012.1"/>
</dbReference>
<keyword evidence="1" id="KW-0472">Membrane</keyword>
<accession>A0A939PED0</accession>
<feature type="transmembrane region" description="Helical" evidence="1">
    <location>
        <begin position="30"/>
        <end position="54"/>
    </location>
</feature>
<name>A0A939PED0_9ACTN</name>
<gene>
    <name evidence="2" type="ORF">J4573_28380</name>
</gene>
<keyword evidence="3" id="KW-1185">Reference proteome</keyword>
<keyword evidence="1" id="KW-1133">Transmembrane helix</keyword>